<evidence type="ECO:0000313" key="3">
    <source>
        <dbReference type="Proteomes" id="UP000053825"/>
    </source>
</evidence>
<organism evidence="2 3">
    <name type="scientific">Habropoda laboriosa</name>
    <dbReference type="NCBI Taxonomy" id="597456"/>
    <lineage>
        <taxon>Eukaryota</taxon>
        <taxon>Metazoa</taxon>
        <taxon>Ecdysozoa</taxon>
        <taxon>Arthropoda</taxon>
        <taxon>Hexapoda</taxon>
        <taxon>Insecta</taxon>
        <taxon>Pterygota</taxon>
        <taxon>Neoptera</taxon>
        <taxon>Endopterygota</taxon>
        <taxon>Hymenoptera</taxon>
        <taxon>Apocrita</taxon>
        <taxon>Aculeata</taxon>
        <taxon>Apoidea</taxon>
        <taxon>Anthophila</taxon>
        <taxon>Apidae</taxon>
        <taxon>Habropoda</taxon>
    </lineage>
</organism>
<sequence>MKDCGECLIKCNVSFRYVDEDLAAKDTVRYPYAFWLGRPIYDRDDDGDNTYYNLQPQRRTSTISYASIGSDSCKHLSKKKVTHRHQYHLQLKQPAYKKACKVEEGHEPQLVRQLTLRINRELAVAVAVRKHPRGVELPQSSLPVLLRRASEDLVVVVGVGEAQQAYHLRERQRTMSTSLGDRFRVTSDLEDPSSDVNDEVEKVGKTKDAWNAENGWVNGRNEARTKIEG</sequence>
<evidence type="ECO:0000313" key="2">
    <source>
        <dbReference type="EMBL" id="KOC66798.1"/>
    </source>
</evidence>
<accession>A0A0L7R7I5</accession>
<feature type="compositionally biased region" description="Basic and acidic residues" evidence="1">
    <location>
        <begin position="199"/>
        <end position="208"/>
    </location>
</feature>
<dbReference type="AlphaFoldDB" id="A0A0L7R7I5"/>
<dbReference type="Proteomes" id="UP000053825">
    <property type="component" value="Unassembled WGS sequence"/>
</dbReference>
<dbReference type="OrthoDB" id="7687320at2759"/>
<feature type="region of interest" description="Disordered" evidence="1">
    <location>
        <begin position="187"/>
        <end position="208"/>
    </location>
</feature>
<reference evidence="2 3" key="1">
    <citation type="submission" date="2015-07" db="EMBL/GenBank/DDBJ databases">
        <title>The genome of Habropoda laboriosa.</title>
        <authorList>
            <person name="Pan H."/>
            <person name="Kapheim K."/>
        </authorList>
    </citation>
    <scope>NUCLEOTIDE SEQUENCE [LARGE SCALE GENOMIC DNA]</scope>
    <source>
        <strain evidence="2">0110345459</strain>
    </source>
</reference>
<proteinExistence type="predicted"/>
<gene>
    <name evidence="2" type="ORF">WH47_12603</name>
</gene>
<dbReference type="EMBL" id="KQ414639">
    <property type="protein sequence ID" value="KOC66798.1"/>
    <property type="molecule type" value="Genomic_DNA"/>
</dbReference>
<keyword evidence="3" id="KW-1185">Reference proteome</keyword>
<feature type="compositionally biased region" description="Acidic residues" evidence="1">
    <location>
        <begin position="188"/>
        <end position="198"/>
    </location>
</feature>
<evidence type="ECO:0000256" key="1">
    <source>
        <dbReference type="SAM" id="MobiDB-lite"/>
    </source>
</evidence>
<name>A0A0L7R7I5_9HYME</name>
<protein>
    <submittedName>
        <fullName evidence="2">Uncharacterized protein</fullName>
    </submittedName>
</protein>